<dbReference type="EMBL" id="AMFJ01028838">
    <property type="protein sequence ID" value="EKD44537.1"/>
    <property type="molecule type" value="Genomic_DNA"/>
</dbReference>
<gene>
    <name evidence="1" type="ORF">ACD_71C00107G0002</name>
</gene>
<accession>K1Z4T6</accession>
<protein>
    <submittedName>
        <fullName evidence="1">Uncharacterized protein</fullName>
    </submittedName>
</protein>
<organism evidence="1">
    <name type="scientific">uncultured bacterium</name>
    <name type="common">gcode 4</name>
    <dbReference type="NCBI Taxonomy" id="1234023"/>
    <lineage>
        <taxon>Bacteria</taxon>
        <taxon>environmental samples</taxon>
    </lineage>
</organism>
<reference evidence="1" key="1">
    <citation type="journal article" date="2012" name="Science">
        <title>Fermentation, hydrogen, and sulfur metabolism in multiple uncultivated bacterial phyla.</title>
        <authorList>
            <person name="Wrighton K.C."/>
            <person name="Thomas B.C."/>
            <person name="Sharon I."/>
            <person name="Miller C.S."/>
            <person name="Castelle C.J."/>
            <person name="VerBerkmoes N.C."/>
            <person name="Wilkins M.J."/>
            <person name="Hettich R.L."/>
            <person name="Lipton M.S."/>
            <person name="Williams K.H."/>
            <person name="Long P.E."/>
            <person name="Banfield J.F."/>
        </authorList>
    </citation>
    <scope>NUCLEOTIDE SEQUENCE [LARGE SCALE GENOMIC DNA]</scope>
</reference>
<dbReference type="AlphaFoldDB" id="K1Z4T6"/>
<name>K1Z4T6_9BACT</name>
<proteinExistence type="predicted"/>
<sequence length="576" mass="66436">MQTSQQSLLTDSELEPIAIEVEKEECIRSILGHLNVIEGNGMEYVLNNPRFQVAWRKACKTFKFFSGDMAKCSVSNIEAFREIVSKNYPDMYSELSDSWARAIEDIKEVATTKSNEVLSSGNIQGVHIGPIELLQKIGVDGFGQSFPKETREILSLLLRDDVQAKGYFPHLNQYIVDYFVNEEDIQNLFRFATSIRASQSYDSIHQCLSSSTTLVLMSRLNDWRALFDSYYYDHLSDTVPQEFLELIHTRWNKEEIQGLSNVITRLIRNPATLEETVFPLALILLQIAIESEIKEKEQQGYICLNGGNSRSDIIRSILATRFPERYITMLEEQVGNRDTAPLQSTNIAVNIGDSNTHLTIATSHPDRYLWIIWKLNDSEILSAIQSSVRDNRGYNKQKVLDTLITANLWSKVIDLIFRLDIEHWRIRDELSALAWSNPQELAQRILKMSEIEKRPEWNIFDNPLGERNILQRLIINWAGIQVLELLEKQDWNDINIHTHALLYKHVPEVYLKVAQRKGFDFEVVARKMVNGSEQPLDELVKYLVHYAFSESAFHARGSYKEFLAYQTEEVESEATT</sequence>
<comment type="caution">
    <text evidence="1">The sequence shown here is derived from an EMBL/GenBank/DDBJ whole genome shotgun (WGS) entry which is preliminary data.</text>
</comment>
<evidence type="ECO:0000313" key="1">
    <source>
        <dbReference type="EMBL" id="EKD44537.1"/>
    </source>
</evidence>